<reference evidence="6 7" key="1">
    <citation type="submission" date="2024-04" db="EMBL/GenBank/DDBJ databases">
        <title>Phyllosticta paracitricarpa is synonymous to the EU quarantine fungus P. citricarpa based on phylogenomic analyses.</title>
        <authorList>
            <consortium name="Lawrence Berkeley National Laboratory"/>
            <person name="Van Ingen-Buijs V.A."/>
            <person name="Van Westerhoven A.C."/>
            <person name="Haridas S."/>
            <person name="Skiadas P."/>
            <person name="Martin F."/>
            <person name="Groenewald J.Z."/>
            <person name="Crous P.W."/>
            <person name="Seidl M.F."/>
        </authorList>
    </citation>
    <scope>NUCLEOTIDE SEQUENCE [LARGE SCALE GENOMIC DNA]</scope>
    <source>
        <strain evidence="6 7">CBS 123374</strain>
    </source>
</reference>
<dbReference type="Proteomes" id="UP001492380">
    <property type="component" value="Unassembled WGS sequence"/>
</dbReference>
<evidence type="ECO:0000256" key="2">
    <source>
        <dbReference type="ARBA" id="ARBA00022692"/>
    </source>
</evidence>
<dbReference type="InterPro" id="IPR018108">
    <property type="entry name" value="MCP_transmembrane"/>
</dbReference>
<keyword evidence="7" id="KW-1185">Reference proteome</keyword>
<keyword evidence="4" id="KW-1133">Transmembrane helix</keyword>
<keyword evidence="2" id="KW-0812">Transmembrane</keyword>
<dbReference type="InterPro" id="IPR023395">
    <property type="entry name" value="MCP_dom_sf"/>
</dbReference>
<dbReference type="SUPFAM" id="SSF103506">
    <property type="entry name" value="Mitochondrial carrier"/>
    <property type="match status" value="1"/>
</dbReference>
<evidence type="ECO:0000313" key="6">
    <source>
        <dbReference type="EMBL" id="KAK8235151.1"/>
    </source>
</evidence>
<organism evidence="6 7">
    <name type="scientific">Phyllosticta capitalensis</name>
    <dbReference type="NCBI Taxonomy" id="121624"/>
    <lineage>
        <taxon>Eukaryota</taxon>
        <taxon>Fungi</taxon>
        <taxon>Dikarya</taxon>
        <taxon>Ascomycota</taxon>
        <taxon>Pezizomycotina</taxon>
        <taxon>Dothideomycetes</taxon>
        <taxon>Dothideomycetes incertae sedis</taxon>
        <taxon>Botryosphaeriales</taxon>
        <taxon>Phyllostictaceae</taxon>
        <taxon>Phyllosticta</taxon>
    </lineage>
</organism>
<keyword evidence="3" id="KW-0496">Mitochondrion</keyword>
<keyword evidence="3" id="KW-0999">Mitochondrion inner membrane</keyword>
<dbReference type="Gene3D" id="1.50.40.10">
    <property type="entry name" value="Mitochondrial carrier domain"/>
    <property type="match status" value="1"/>
</dbReference>
<keyword evidence="5" id="KW-0472">Membrane</keyword>
<accession>A0ABR1YPM9</accession>
<gene>
    <name evidence="6" type="ORF">HDK90DRAFT_510340</name>
</gene>
<proteinExistence type="predicted"/>
<evidence type="ECO:0000256" key="1">
    <source>
        <dbReference type="ARBA" id="ARBA00004141"/>
    </source>
</evidence>
<protein>
    <submittedName>
        <fullName evidence="6">Uncharacterized protein</fullName>
    </submittedName>
</protein>
<evidence type="ECO:0000256" key="3">
    <source>
        <dbReference type="ARBA" id="ARBA00022792"/>
    </source>
</evidence>
<evidence type="ECO:0000256" key="4">
    <source>
        <dbReference type="ARBA" id="ARBA00022989"/>
    </source>
</evidence>
<evidence type="ECO:0000313" key="7">
    <source>
        <dbReference type="Proteomes" id="UP001492380"/>
    </source>
</evidence>
<name>A0ABR1YPM9_9PEZI</name>
<evidence type="ECO:0000256" key="5">
    <source>
        <dbReference type="ARBA" id="ARBA00023136"/>
    </source>
</evidence>
<dbReference type="EMBL" id="JBBWRZ010000005">
    <property type="protein sequence ID" value="KAK8235151.1"/>
    <property type="molecule type" value="Genomic_DNA"/>
</dbReference>
<comment type="caution">
    <text evidence="6">The sequence shown here is derived from an EMBL/GenBank/DDBJ whole genome shotgun (WGS) entry which is preliminary data.</text>
</comment>
<dbReference type="Pfam" id="PF00153">
    <property type="entry name" value="Mito_carr"/>
    <property type="match status" value="1"/>
</dbReference>
<comment type="subcellular location">
    <subcellularLocation>
        <location evidence="1">Membrane</location>
        <topology evidence="1">Multi-pass membrane protein</topology>
    </subcellularLocation>
</comment>
<sequence>MKRFFASDELRLTAPLSVLPQSHCCAWWPAPKNASGRTRRKVEDFHWRRGWDLPPRFRADYYFKKHDPRITQPPPKMTRQGVEIFNTCFFQFNRVRIHDRKDPLLIHRSLTDTREDIANGFPPQDIHFDFGWRPAILMYMEWLAYSIKQYNPLIAQTLGVISLQYWIAGIIIDEGLLHDRTKYCPGLARHRPHPPVEHVPKFSGTLENRAKFSLNKRRRAQIQPGRILFLKHQSSIHLFMCLIYQVGDNNKEFSCGATASLVRAGAQSLVVATKELWAAGGIRSLYAGNGLNVVKVMPESAVKFGAFESKVVDEYDLSPIEQQALHRGVSFTGFSDQKRPGLLAIAMSTL</sequence>